<dbReference type="Gene3D" id="2.30.29.30">
    <property type="entry name" value="Pleckstrin-homology domain (PH domain)/Phosphotyrosine-binding domain (PTB)"/>
    <property type="match status" value="1"/>
</dbReference>
<gene>
    <name evidence="3" type="ORF">NEOLI_000316</name>
</gene>
<evidence type="ECO:0000313" key="4">
    <source>
        <dbReference type="Proteomes" id="UP000186594"/>
    </source>
</evidence>
<dbReference type="InterPro" id="IPR045255">
    <property type="entry name" value="RanBP1-like"/>
</dbReference>
<dbReference type="PANTHER" id="PTHR23138">
    <property type="entry name" value="RAN BINDING PROTEIN"/>
    <property type="match status" value="1"/>
</dbReference>
<feature type="region of interest" description="Disordered" evidence="1">
    <location>
        <begin position="1"/>
        <end position="129"/>
    </location>
</feature>
<proteinExistence type="predicted"/>
<dbReference type="STRING" id="1198029.A0A1U7LUC5"/>
<name>A0A1U7LUC5_NEOID</name>
<dbReference type="InterPro" id="IPR011993">
    <property type="entry name" value="PH-like_dom_sf"/>
</dbReference>
<dbReference type="AlphaFoldDB" id="A0A1U7LUC5"/>
<dbReference type="OMA" id="NMDKRGV"/>
<dbReference type="InterPro" id="IPR000156">
    <property type="entry name" value="Ran_bind_dom"/>
</dbReference>
<dbReference type="PROSITE" id="PS50196">
    <property type="entry name" value="RANBD1"/>
    <property type="match status" value="1"/>
</dbReference>
<dbReference type="Pfam" id="PF00638">
    <property type="entry name" value="Ran_BP1"/>
    <property type="match status" value="1"/>
</dbReference>
<reference evidence="3 4" key="1">
    <citation type="submission" date="2016-04" db="EMBL/GenBank/DDBJ databases">
        <title>Evolutionary innovation and constraint leading to complex multicellularity in the Ascomycota.</title>
        <authorList>
            <person name="Cisse O."/>
            <person name="Nguyen A."/>
            <person name="Hewitt D.A."/>
            <person name="Jedd G."/>
            <person name="Stajich J.E."/>
        </authorList>
    </citation>
    <scope>NUCLEOTIDE SEQUENCE [LARGE SCALE GENOMIC DNA]</scope>
    <source>
        <strain evidence="3 4">DAH-3</strain>
    </source>
</reference>
<feature type="compositionally biased region" description="Basic and acidic residues" evidence="1">
    <location>
        <begin position="152"/>
        <end position="161"/>
    </location>
</feature>
<accession>A0A1U7LUC5</accession>
<comment type="caution">
    <text evidence="3">The sequence shown here is derived from an EMBL/GenBank/DDBJ whole genome shotgun (WGS) entry which is preliminary data.</text>
</comment>
<feature type="region of interest" description="Disordered" evidence="1">
    <location>
        <begin position="152"/>
        <end position="222"/>
    </location>
</feature>
<protein>
    <submittedName>
        <fullName evidence="3">Brefeldin A resistance protein</fullName>
    </submittedName>
</protein>
<feature type="compositionally biased region" description="Polar residues" evidence="1">
    <location>
        <begin position="1"/>
        <end position="13"/>
    </location>
</feature>
<feature type="compositionally biased region" description="Basic residues" evidence="1">
    <location>
        <begin position="181"/>
        <end position="191"/>
    </location>
</feature>
<dbReference type="SMART" id="SM00160">
    <property type="entry name" value="RanBD"/>
    <property type="match status" value="1"/>
</dbReference>
<keyword evidence="4" id="KW-1185">Reference proteome</keyword>
<dbReference type="OrthoDB" id="411251at2759"/>
<feature type="compositionally biased region" description="Basic and acidic residues" evidence="1">
    <location>
        <begin position="45"/>
        <end position="111"/>
    </location>
</feature>
<feature type="domain" description="RanBD1" evidence="2">
    <location>
        <begin position="245"/>
        <end position="385"/>
    </location>
</feature>
<dbReference type="EMBL" id="LXFE01000211">
    <property type="protein sequence ID" value="OLL26267.1"/>
    <property type="molecule type" value="Genomic_DNA"/>
</dbReference>
<evidence type="ECO:0000313" key="3">
    <source>
        <dbReference type="EMBL" id="OLL26267.1"/>
    </source>
</evidence>
<evidence type="ECO:0000256" key="1">
    <source>
        <dbReference type="SAM" id="MobiDB-lite"/>
    </source>
</evidence>
<dbReference type="SUPFAM" id="SSF50729">
    <property type="entry name" value="PH domain-like"/>
    <property type="match status" value="1"/>
</dbReference>
<feature type="compositionally biased region" description="Acidic residues" evidence="1">
    <location>
        <begin position="203"/>
        <end position="218"/>
    </location>
</feature>
<dbReference type="Proteomes" id="UP000186594">
    <property type="component" value="Unassembled WGS sequence"/>
</dbReference>
<sequence length="414" mass="46167">MPSDTEQPSSQLERTVKSAPAVTSSKTIGVEKAKTETDLPDADCEERKMQQKLRETNLDGQKPEDLDEVKIPAKRSREEDESTEKNDNEYSHEADDQNDTKEETPEPEQHMKPTVVPAVTSSPSPFRTSGLGVSPFSAVSRPMGASPFAAIKKDEEVKKDAFTNSSGGFGAFKSTDMPNFRKFKSPQKKRRKEGETSPTCDDKDAENEDQSIEDDEGNEERKDQFGDMLLQKNENDTRTNSADQYMQVTKPLEEQKVRTGEEDETTLFSVRAKLFILDDTKNWKERGLGSLKINIHENPKTKEIISSRLGIPPDLIARLTLLVMRTDAVFRVILNTPLFAGMTLDDNNKLSGANDLGDKFTRLVVLEEGKPVHLAIKARLVSNANAALDLRSNIRKAIPMGPKRTTLANADLKE</sequence>
<evidence type="ECO:0000259" key="2">
    <source>
        <dbReference type="PROSITE" id="PS50196"/>
    </source>
</evidence>
<organism evidence="3 4">
    <name type="scientific">Neolecta irregularis (strain DAH-3)</name>
    <dbReference type="NCBI Taxonomy" id="1198029"/>
    <lineage>
        <taxon>Eukaryota</taxon>
        <taxon>Fungi</taxon>
        <taxon>Dikarya</taxon>
        <taxon>Ascomycota</taxon>
        <taxon>Taphrinomycotina</taxon>
        <taxon>Neolectales</taxon>
        <taxon>Neolectaceae</taxon>
        <taxon>Neolecta</taxon>
    </lineage>
</organism>